<evidence type="ECO:0000259" key="2">
    <source>
        <dbReference type="PROSITE" id="PS50994"/>
    </source>
</evidence>
<accession>A0A0B1S0Y9</accession>
<protein>
    <recommendedName>
        <fullName evidence="1">RNA-directed DNA polymerase</fullName>
        <ecNumber evidence="1">2.7.7.49</ecNumber>
    </recommendedName>
</protein>
<dbReference type="InterPro" id="IPR041588">
    <property type="entry name" value="Integrase_H2C2"/>
</dbReference>
<dbReference type="GO" id="GO:0003676">
    <property type="term" value="F:nucleic acid binding"/>
    <property type="evidence" value="ECO:0007669"/>
    <property type="project" value="InterPro"/>
</dbReference>
<dbReference type="Pfam" id="PF00665">
    <property type="entry name" value="rve"/>
    <property type="match status" value="1"/>
</dbReference>
<dbReference type="FunFam" id="3.30.420.10:FF:000032">
    <property type="entry name" value="Retrovirus-related Pol polyprotein from transposon 297-like Protein"/>
    <property type="match status" value="1"/>
</dbReference>
<feature type="domain" description="Integrase catalytic" evidence="2">
    <location>
        <begin position="168"/>
        <end position="327"/>
    </location>
</feature>
<dbReference type="Gene3D" id="1.10.340.70">
    <property type="match status" value="1"/>
</dbReference>
<dbReference type="PANTHER" id="PTHR37984">
    <property type="entry name" value="PROTEIN CBG26694"/>
    <property type="match status" value="1"/>
</dbReference>
<organism evidence="3 4">
    <name type="scientific">Oesophagostomum dentatum</name>
    <name type="common">Nodular worm</name>
    <dbReference type="NCBI Taxonomy" id="61180"/>
    <lineage>
        <taxon>Eukaryota</taxon>
        <taxon>Metazoa</taxon>
        <taxon>Ecdysozoa</taxon>
        <taxon>Nematoda</taxon>
        <taxon>Chromadorea</taxon>
        <taxon>Rhabditida</taxon>
        <taxon>Rhabditina</taxon>
        <taxon>Rhabditomorpha</taxon>
        <taxon>Strongyloidea</taxon>
        <taxon>Strongylidae</taxon>
        <taxon>Oesophagostomum</taxon>
    </lineage>
</organism>
<keyword evidence="4" id="KW-1185">Reference proteome</keyword>
<dbReference type="EC" id="2.7.7.49" evidence="1"/>
<dbReference type="SUPFAM" id="SSF53098">
    <property type="entry name" value="Ribonuclease H-like"/>
    <property type="match status" value="1"/>
</dbReference>
<dbReference type="InterPro" id="IPR036397">
    <property type="entry name" value="RNaseH_sf"/>
</dbReference>
<reference evidence="3 4" key="1">
    <citation type="submission" date="2014-03" db="EMBL/GenBank/DDBJ databases">
        <title>Draft genome of the hookworm Oesophagostomum dentatum.</title>
        <authorList>
            <person name="Mitreva M."/>
        </authorList>
    </citation>
    <scope>NUCLEOTIDE SEQUENCE [LARGE SCALE GENOMIC DNA]</scope>
    <source>
        <strain evidence="3 4">OD-Hann</strain>
    </source>
</reference>
<dbReference type="Gene3D" id="3.30.420.10">
    <property type="entry name" value="Ribonuclease H-like superfamily/Ribonuclease H"/>
    <property type="match status" value="1"/>
</dbReference>
<dbReference type="AlphaFoldDB" id="A0A0B1S0Y9"/>
<gene>
    <name evidence="3" type="ORF">OESDEN_23485</name>
</gene>
<dbReference type="Proteomes" id="UP000053660">
    <property type="component" value="Unassembled WGS sequence"/>
</dbReference>
<dbReference type="OrthoDB" id="5832112at2759"/>
<dbReference type="PANTHER" id="PTHR37984:SF5">
    <property type="entry name" value="PROTEIN NYNRIN-LIKE"/>
    <property type="match status" value="1"/>
</dbReference>
<evidence type="ECO:0000313" key="3">
    <source>
        <dbReference type="EMBL" id="KHJ76895.1"/>
    </source>
</evidence>
<dbReference type="EMBL" id="KN611302">
    <property type="protein sequence ID" value="KHJ76895.1"/>
    <property type="molecule type" value="Genomic_DNA"/>
</dbReference>
<name>A0A0B1S0Y9_OESDE</name>
<dbReference type="Pfam" id="PF17921">
    <property type="entry name" value="Integrase_H2C2"/>
    <property type="match status" value="1"/>
</dbReference>
<dbReference type="GO" id="GO:0003964">
    <property type="term" value="F:RNA-directed DNA polymerase activity"/>
    <property type="evidence" value="ECO:0007669"/>
    <property type="project" value="UniProtKB-EC"/>
</dbReference>
<evidence type="ECO:0000313" key="4">
    <source>
        <dbReference type="Proteomes" id="UP000053660"/>
    </source>
</evidence>
<dbReference type="FunFam" id="1.10.340.70:FF:000001">
    <property type="entry name" value="Retrovirus-related Pol polyprotein from transposon gypsy-like Protein"/>
    <property type="match status" value="1"/>
</dbReference>
<dbReference type="InterPro" id="IPR001584">
    <property type="entry name" value="Integrase_cat-core"/>
</dbReference>
<dbReference type="GO" id="GO:0015074">
    <property type="term" value="P:DNA integration"/>
    <property type="evidence" value="ECO:0007669"/>
    <property type="project" value="InterPro"/>
</dbReference>
<dbReference type="InterPro" id="IPR012337">
    <property type="entry name" value="RNaseH-like_sf"/>
</dbReference>
<feature type="non-terminal residue" evidence="3">
    <location>
        <position position="373"/>
    </location>
</feature>
<sequence length="373" mass="42832">MSYDATIEYRSGKLNAVSDALSRHVPTPEKICAIQQEFPSLEEVRQAQLSSPFATRIDELKESPVDTNIRKKQFCLIEKTLYYDDGKTYRLVIPSAELQEKITKHHHDNPFDGGHLGITKTIRKIRDKFYWRGMNESITNYVKTCPTCQKIKSPYQLLRQEPLSLFPVSSRPFERVHSDVIGPLPMSLEGYCYILVNTCSFTKFVICSPILDQKTTTIAKVLVNDVVCRFGVPEKLVSDRGSNYTSELFKEIAEILGTKHALTTAYHHQANGQVERYVKTISEALNSFVHDSSENWAKFLQLITFAINTSRNETTQETPFFLMHGRDPQLISDAILKYPRRIFGDPESYKTELIANIYNAWRTNKERIEKATM</sequence>
<dbReference type="InterPro" id="IPR050951">
    <property type="entry name" value="Retrovirus_Pol_polyprotein"/>
</dbReference>
<proteinExistence type="predicted"/>
<evidence type="ECO:0000256" key="1">
    <source>
        <dbReference type="ARBA" id="ARBA00012493"/>
    </source>
</evidence>
<dbReference type="PROSITE" id="PS50994">
    <property type="entry name" value="INTEGRASE"/>
    <property type="match status" value="1"/>
</dbReference>